<protein>
    <submittedName>
        <fullName evidence="1">Uncharacterized protein</fullName>
    </submittedName>
</protein>
<evidence type="ECO:0000313" key="1">
    <source>
        <dbReference type="EMBL" id="SPZ05028.1"/>
    </source>
</evidence>
<dbReference type="EMBL" id="UAUF01000010">
    <property type="protein sequence ID" value="SPZ05028.1"/>
    <property type="molecule type" value="Genomic_DNA"/>
</dbReference>
<organism evidence="1 2">
    <name type="scientific">Pseudomonas luteola</name>
    <dbReference type="NCBI Taxonomy" id="47886"/>
    <lineage>
        <taxon>Bacteria</taxon>
        <taxon>Pseudomonadati</taxon>
        <taxon>Pseudomonadota</taxon>
        <taxon>Gammaproteobacteria</taxon>
        <taxon>Pseudomonadales</taxon>
        <taxon>Pseudomonadaceae</taxon>
        <taxon>Pseudomonas</taxon>
    </lineage>
</organism>
<accession>A0A2X2CBZ7</accession>
<name>A0A2X2CBZ7_PSELU</name>
<reference evidence="1 2" key="1">
    <citation type="submission" date="2018-06" db="EMBL/GenBank/DDBJ databases">
        <authorList>
            <consortium name="Pathogen Informatics"/>
            <person name="Doyle S."/>
        </authorList>
    </citation>
    <scope>NUCLEOTIDE SEQUENCE [LARGE SCALE GENOMIC DNA]</scope>
    <source>
        <strain evidence="1 2">NCTC11842</strain>
    </source>
</reference>
<proteinExistence type="predicted"/>
<evidence type="ECO:0000313" key="2">
    <source>
        <dbReference type="Proteomes" id="UP000250443"/>
    </source>
</evidence>
<dbReference type="AlphaFoldDB" id="A0A2X2CBZ7"/>
<gene>
    <name evidence="1" type="ORF">NCTC11842_01548</name>
</gene>
<dbReference type="Proteomes" id="UP000250443">
    <property type="component" value="Unassembled WGS sequence"/>
</dbReference>
<sequence length="67" mass="7426">MCYCSVNLSVWSHPVACSVFADYQGAHAVVSAHAFFSVPGETPDFVQLSARYHQQQSPCLILEKCYT</sequence>